<proteinExistence type="inferred from homology"/>
<comment type="caution">
    <text evidence="4">The sequence shown here is derived from an EMBL/GenBank/DDBJ whole genome shotgun (WGS) entry which is preliminary data.</text>
</comment>
<dbReference type="InterPro" id="IPR002213">
    <property type="entry name" value="UDP_glucos_trans"/>
</dbReference>
<reference evidence="5" key="1">
    <citation type="journal article" date="2018" name="Nat. Plants">
        <title>Whole-genome landscape of Medicago truncatula symbiotic genes.</title>
        <authorList>
            <person name="Pecrix Y."/>
            <person name="Staton S.E."/>
            <person name="Sallet E."/>
            <person name="Lelandais-Briere C."/>
            <person name="Moreau S."/>
            <person name="Carrere S."/>
            <person name="Blein T."/>
            <person name="Jardinaud M.F."/>
            <person name="Latrasse D."/>
            <person name="Zouine M."/>
            <person name="Zahm M."/>
            <person name="Kreplak J."/>
            <person name="Mayjonade B."/>
            <person name="Satge C."/>
            <person name="Perez M."/>
            <person name="Cauet S."/>
            <person name="Marande W."/>
            <person name="Chantry-Darmon C."/>
            <person name="Lopez-Roques C."/>
            <person name="Bouchez O."/>
            <person name="Berard A."/>
            <person name="Debelle F."/>
            <person name="Munos S."/>
            <person name="Bendahmane A."/>
            <person name="Berges H."/>
            <person name="Niebel A."/>
            <person name="Buitink J."/>
            <person name="Frugier F."/>
            <person name="Benhamed M."/>
            <person name="Crespi M."/>
            <person name="Gouzy J."/>
            <person name="Gamas P."/>
        </authorList>
    </citation>
    <scope>NUCLEOTIDE SEQUENCE [LARGE SCALE GENOMIC DNA]</scope>
    <source>
        <strain evidence="5">cv. Jemalong A17</strain>
    </source>
</reference>
<dbReference type="Pfam" id="PF00201">
    <property type="entry name" value="UDPGT"/>
    <property type="match status" value="2"/>
</dbReference>
<dbReference type="Gene3D" id="3.40.50.2000">
    <property type="entry name" value="Glycogen Phosphorylase B"/>
    <property type="match status" value="4"/>
</dbReference>
<sequence length="938" mass="105302">MDAPSPLHIAMFPWFAMGHLTPYLHFSNKLAIRGHKISFFIPKNTLNKLQHLNLHPNLITFFPITVPHVNGLPHNAETTSDVPFSLFPLIATAMDQTDKQIELLLKELKPQIVFFDFQYWLPNLTQKLGIKSLQYLIWNPISSAYLGNIPRKSQGKYLTKDDLKKPPAGFPDSSIKFHSHELRFLASTRKIEFGSGVLLYDRVDTGTKSSDAVSFKGCREIDGLYADYLETVFGKPVLLSGPLLPEPPKATLEEKWLTWLKEFKHGSVIFCAYGSEALKPPIGFESIEEALPEGFNERIKGKGIVYGSWIQQQLILEHPSVGCFITHCGAASITEGLVNTCQLVLLPRAGADHIMNARMMSSTLKVGIEVERGEEDGLFTKESVGNAVRIVMDDENEVGKEVRANHAKMRNFLLSSNLESSCVNSFCQKLYDLLYGWKLKKMMVKIDDLKVENEKMKKLLGRSSRAILFGPLHLVAAMDALPPMHISMFPWFAMGHFTPYLHFSNKLAIRGHKISFFIPKNTLNKLQHLNLHPNLITFFPITVPHVNGLPHNAETTSDVPFSLFPLIATAMDQTDKQIELLLKELKPQIVFFDFQYWLPNLTQKLGIKSLQYLIWSPISPAYLGSIPRKSQGTYLTEDDLKKPPTGFPDSSIKFHSHELRFLASTRKQEFGSGVLLYDRVDTGTKFSDAVSFKGCREIDGLYADYLETVFGKPVLLSGPLLPEAPKSTLEEKWLTWLEGFKHGSVVFCAYGSEGPLQHNQFQELLLGLELTGFPFLAALKPPIGFDSIEEALPEGFNERVNGKGIVYGNWIQQQLILEHPSVGCFITHCGAASITEGLVNTCQLVLLPRAGTDHIMNARMMSSKLKVGVEVEKGEEDGLFTKESVCKAVKIVMDDENEVGKAVRANHAKMRNFLLSSNLESSCVDSFCQKLYDLLYQF</sequence>
<dbReference type="PANTHER" id="PTHR48049">
    <property type="entry name" value="GLYCOSYLTRANSFERASE"/>
    <property type="match status" value="1"/>
</dbReference>
<name>A0A396JJR5_MEDTR</name>
<dbReference type="GO" id="GO:0102455">
    <property type="term" value="F:anthocyanidin 3-O-glucoside 2''-O-glucosyltransferase activity"/>
    <property type="evidence" value="ECO:0007669"/>
    <property type="project" value="UniProtKB-EC"/>
</dbReference>
<evidence type="ECO:0000313" key="5">
    <source>
        <dbReference type="Proteomes" id="UP000265566"/>
    </source>
</evidence>
<dbReference type="Proteomes" id="UP000265566">
    <property type="component" value="Chromosome 2"/>
</dbReference>
<evidence type="ECO:0000313" key="4">
    <source>
        <dbReference type="EMBL" id="RHN75307.1"/>
    </source>
</evidence>
<dbReference type="FunFam" id="3.40.50.2000:FF:000037">
    <property type="entry name" value="Glycosyltransferase"/>
    <property type="match status" value="2"/>
</dbReference>
<evidence type="ECO:0000256" key="2">
    <source>
        <dbReference type="ARBA" id="ARBA00022676"/>
    </source>
</evidence>
<keyword evidence="3 4" id="KW-0808">Transferase</keyword>
<keyword evidence="2 4" id="KW-0328">Glycosyltransferase</keyword>
<dbReference type="GO" id="GO:0035251">
    <property type="term" value="F:UDP-glucosyltransferase activity"/>
    <property type="evidence" value="ECO:0007669"/>
    <property type="project" value="InterPro"/>
</dbReference>
<dbReference type="CDD" id="cd03784">
    <property type="entry name" value="GT1_Gtf-like"/>
    <property type="match status" value="2"/>
</dbReference>
<dbReference type="PANTHER" id="PTHR48049:SF1">
    <property type="entry name" value="UDP-GLYCOSYLTRANSFERASE SUPERFAMILY PROTEIN"/>
    <property type="match status" value="1"/>
</dbReference>
<protein>
    <submittedName>
        <fullName evidence="4">Putative anthocyanidin 3-O-glucoside 2''-O-glucosyltransferase</fullName>
        <ecNumber evidence="4">2.4.1.297</ecNumber>
    </submittedName>
</protein>
<dbReference type="Gramene" id="rna11488">
    <property type="protein sequence ID" value="RHN75307.1"/>
    <property type="gene ID" value="gene11488"/>
</dbReference>
<comment type="similarity">
    <text evidence="1">Belongs to the UDP-glycosyltransferase family.</text>
</comment>
<dbReference type="AlphaFoldDB" id="A0A396JJR5"/>
<evidence type="ECO:0000256" key="3">
    <source>
        <dbReference type="ARBA" id="ARBA00022679"/>
    </source>
</evidence>
<accession>A0A396JJR5</accession>
<dbReference type="SUPFAM" id="SSF53756">
    <property type="entry name" value="UDP-Glycosyltransferase/glycogen phosphorylase"/>
    <property type="match status" value="2"/>
</dbReference>
<dbReference type="EMBL" id="PSQE01000002">
    <property type="protein sequence ID" value="RHN75307.1"/>
    <property type="molecule type" value="Genomic_DNA"/>
</dbReference>
<dbReference type="EC" id="2.4.1.297" evidence="4"/>
<dbReference type="InterPro" id="IPR050481">
    <property type="entry name" value="UDP-glycosyltransf_plant"/>
</dbReference>
<dbReference type="FunFam" id="3.40.50.2000:FF:000087">
    <property type="entry name" value="Glycosyltransferase"/>
    <property type="match status" value="2"/>
</dbReference>
<gene>
    <name evidence="4" type="ORF">MtrunA17_Chr2g0319751</name>
</gene>
<evidence type="ECO:0000256" key="1">
    <source>
        <dbReference type="ARBA" id="ARBA00009995"/>
    </source>
</evidence>
<organism evidence="4 5">
    <name type="scientific">Medicago truncatula</name>
    <name type="common">Barrel medic</name>
    <name type="synonym">Medicago tribuloides</name>
    <dbReference type="NCBI Taxonomy" id="3880"/>
    <lineage>
        <taxon>Eukaryota</taxon>
        <taxon>Viridiplantae</taxon>
        <taxon>Streptophyta</taxon>
        <taxon>Embryophyta</taxon>
        <taxon>Tracheophyta</taxon>
        <taxon>Spermatophyta</taxon>
        <taxon>Magnoliopsida</taxon>
        <taxon>eudicotyledons</taxon>
        <taxon>Gunneridae</taxon>
        <taxon>Pentapetalae</taxon>
        <taxon>rosids</taxon>
        <taxon>fabids</taxon>
        <taxon>Fabales</taxon>
        <taxon>Fabaceae</taxon>
        <taxon>Papilionoideae</taxon>
        <taxon>50 kb inversion clade</taxon>
        <taxon>NPAAA clade</taxon>
        <taxon>Hologalegina</taxon>
        <taxon>IRL clade</taxon>
        <taxon>Trifolieae</taxon>
        <taxon>Medicago</taxon>
    </lineage>
</organism>